<reference evidence="3 4" key="1">
    <citation type="journal article" date="2016" name="Genome Biol. Evol.">
        <title>Divergent and convergent evolution of fungal pathogenicity.</title>
        <authorList>
            <person name="Shang Y."/>
            <person name="Xiao G."/>
            <person name="Zheng P."/>
            <person name="Cen K."/>
            <person name="Zhan S."/>
            <person name="Wang C."/>
        </authorList>
    </citation>
    <scope>NUCLEOTIDE SEQUENCE [LARGE SCALE GENOMIC DNA]</scope>
    <source>
        <strain evidence="3 4">RCEF 1005</strain>
    </source>
</reference>
<protein>
    <recommendedName>
        <fullName evidence="5">Tat pathway signal sequence</fullName>
    </recommendedName>
</protein>
<dbReference type="InterPro" id="IPR021765">
    <property type="entry name" value="UstYa-like"/>
</dbReference>
<dbReference type="OrthoDB" id="4861958at2759"/>
<dbReference type="Pfam" id="PF11807">
    <property type="entry name" value="UstYa"/>
    <property type="match status" value="1"/>
</dbReference>
<evidence type="ECO:0000313" key="4">
    <source>
        <dbReference type="Proteomes" id="UP000076881"/>
    </source>
</evidence>
<dbReference type="Proteomes" id="UP000076881">
    <property type="component" value="Unassembled WGS sequence"/>
</dbReference>
<evidence type="ECO:0000256" key="2">
    <source>
        <dbReference type="SAM" id="Phobius"/>
    </source>
</evidence>
<evidence type="ECO:0000313" key="3">
    <source>
        <dbReference type="EMBL" id="OAA72997.1"/>
    </source>
</evidence>
<name>A0A168DTS3_CORDF</name>
<dbReference type="STRING" id="1081108.A0A168DTS3"/>
<comment type="similarity">
    <text evidence="1">Belongs to the ustYa family.</text>
</comment>
<evidence type="ECO:0008006" key="5">
    <source>
        <dbReference type="Google" id="ProtNLM"/>
    </source>
</evidence>
<keyword evidence="2" id="KW-1133">Transmembrane helix</keyword>
<dbReference type="EMBL" id="AZHF01000007">
    <property type="protein sequence ID" value="OAA72997.1"/>
    <property type="molecule type" value="Genomic_DNA"/>
</dbReference>
<comment type="caution">
    <text evidence="3">The sequence shown here is derived from an EMBL/GenBank/DDBJ whole genome shotgun (WGS) entry which is preliminary data.</text>
</comment>
<dbReference type="PANTHER" id="PTHR33365">
    <property type="entry name" value="YALI0B05434P"/>
    <property type="match status" value="1"/>
</dbReference>
<keyword evidence="4" id="KW-1185">Reference proteome</keyword>
<sequence>MFKSLSDKMRYEKVSSDTDASSTENLLSEAHEHHYPRPTIRSRLWPLLNVALFCASLGFFTLGYIQGHPSNLEMMKRTSFYSPVWDSIKLRSHDSVVSGALWTHNASDPFRSFMTPSATVEDHWQALEDIRVFPITEAQLLRLGKDPAVSVKFPPSYGLGDDAYMAQIDMYHQVHCLNLLRQQAWKAYDHNATVHSEPYRPLHWIHVSHCTDILLKNIMCAGSLDIVTYQWLESQHHPWPDFDVNHKCRSFEDIADWQEKHAVPVAWGRNVTRPVGFQEVRMPDLFFELNNVTREFVAAASEEDFQQDHAGHDHDH</sequence>
<organism evidence="3 4">
    <name type="scientific">Akanthomyces lecanii RCEF 1005</name>
    <dbReference type="NCBI Taxonomy" id="1081108"/>
    <lineage>
        <taxon>Eukaryota</taxon>
        <taxon>Fungi</taxon>
        <taxon>Dikarya</taxon>
        <taxon>Ascomycota</taxon>
        <taxon>Pezizomycotina</taxon>
        <taxon>Sordariomycetes</taxon>
        <taxon>Hypocreomycetidae</taxon>
        <taxon>Hypocreales</taxon>
        <taxon>Cordycipitaceae</taxon>
        <taxon>Akanthomyces</taxon>
        <taxon>Cordyceps confragosa</taxon>
    </lineage>
</organism>
<evidence type="ECO:0000256" key="1">
    <source>
        <dbReference type="ARBA" id="ARBA00035112"/>
    </source>
</evidence>
<feature type="transmembrane region" description="Helical" evidence="2">
    <location>
        <begin position="44"/>
        <end position="65"/>
    </location>
</feature>
<proteinExistence type="inferred from homology"/>
<dbReference type="PANTHER" id="PTHR33365:SF14">
    <property type="entry name" value="TAT PATHWAY SIGNAL SEQUENCE"/>
    <property type="match status" value="1"/>
</dbReference>
<keyword evidence="2" id="KW-0812">Transmembrane</keyword>
<accession>A0A168DTS3</accession>
<keyword evidence="2" id="KW-0472">Membrane</keyword>
<dbReference type="AlphaFoldDB" id="A0A168DTS3"/>
<dbReference type="GO" id="GO:0043386">
    <property type="term" value="P:mycotoxin biosynthetic process"/>
    <property type="evidence" value="ECO:0007669"/>
    <property type="project" value="InterPro"/>
</dbReference>
<gene>
    <name evidence="3" type="ORF">LEL_08781</name>
</gene>